<proteinExistence type="predicted"/>
<gene>
    <name evidence="1" type="ORF">POCULU_LOCUS3822</name>
</gene>
<evidence type="ECO:0000313" key="1">
    <source>
        <dbReference type="EMBL" id="CAG8526041.1"/>
    </source>
</evidence>
<organism evidence="1 2">
    <name type="scientific">Paraglomus occultum</name>
    <dbReference type="NCBI Taxonomy" id="144539"/>
    <lineage>
        <taxon>Eukaryota</taxon>
        <taxon>Fungi</taxon>
        <taxon>Fungi incertae sedis</taxon>
        <taxon>Mucoromycota</taxon>
        <taxon>Glomeromycotina</taxon>
        <taxon>Glomeromycetes</taxon>
        <taxon>Paraglomerales</taxon>
        <taxon>Paraglomeraceae</taxon>
        <taxon>Paraglomus</taxon>
    </lineage>
</organism>
<sequence>MSYNHITAGQIKAAADSQLLVKMDSVICKPQQRETKIKNMEPTNQNVDFAQNLKFNFNALGLEYRPQSEALDKAITNGRLLVDLIWTLGIVELSQRAGAVSVEIRNTLHTTPMP</sequence>
<comment type="caution">
    <text evidence="1">The sequence shown here is derived from an EMBL/GenBank/DDBJ whole genome shotgun (WGS) entry which is preliminary data.</text>
</comment>
<name>A0A9N9ACP8_9GLOM</name>
<reference evidence="1" key="1">
    <citation type="submission" date="2021-06" db="EMBL/GenBank/DDBJ databases">
        <authorList>
            <person name="Kallberg Y."/>
            <person name="Tangrot J."/>
            <person name="Rosling A."/>
        </authorList>
    </citation>
    <scope>NUCLEOTIDE SEQUENCE</scope>
    <source>
        <strain evidence="1">IA702</strain>
    </source>
</reference>
<dbReference type="Proteomes" id="UP000789572">
    <property type="component" value="Unassembled WGS sequence"/>
</dbReference>
<dbReference type="AlphaFoldDB" id="A0A9N9ACP8"/>
<protein>
    <submittedName>
        <fullName evidence="1">7632_t:CDS:1</fullName>
    </submittedName>
</protein>
<evidence type="ECO:0000313" key="2">
    <source>
        <dbReference type="Proteomes" id="UP000789572"/>
    </source>
</evidence>
<accession>A0A9N9ACP8</accession>
<keyword evidence="2" id="KW-1185">Reference proteome</keyword>
<dbReference type="EMBL" id="CAJVPJ010000453">
    <property type="protein sequence ID" value="CAG8526041.1"/>
    <property type="molecule type" value="Genomic_DNA"/>
</dbReference>